<reference evidence="2 3" key="1">
    <citation type="journal article" date="2007" name="Proc. Natl. Acad. Sci. U.S.A.">
        <title>The tiny eukaryote Ostreococcus provides genomic insights into the paradox of plankton speciation.</title>
        <authorList>
            <person name="Palenik B."/>
            <person name="Grimwood J."/>
            <person name="Aerts A."/>
            <person name="Rouze P."/>
            <person name="Salamov A."/>
            <person name="Putnam N."/>
            <person name="Dupont C."/>
            <person name="Jorgensen R."/>
            <person name="Derelle E."/>
            <person name="Rombauts S."/>
            <person name="Zhou K."/>
            <person name="Otillar R."/>
            <person name="Merchant S.S."/>
            <person name="Podell S."/>
            <person name="Gaasterland T."/>
            <person name="Napoli C."/>
            <person name="Gendler K."/>
            <person name="Manuell A."/>
            <person name="Tai V."/>
            <person name="Vallon O."/>
            <person name="Piganeau G."/>
            <person name="Jancek S."/>
            <person name="Heijde M."/>
            <person name="Jabbari K."/>
            <person name="Bowler C."/>
            <person name="Lohr M."/>
            <person name="Robbens S."/>
            <person name="Werner G."/>
            <person name="Dubchak I."/>
            <person name="Pazour G.J."/>
            <person name="Ren Q."/>
            <person name="Paulsen I."/>
            <person name="Delwiche C."/>
            <person name="Schmutz J."/>
            <person name="Rokhsar D."/>
            <person name="Van de Peer Y."/>
            <person name="Moreau H."/>
            <person name="Grigoriev I.V."/>
        </authorList>
    </citation>
    <scope>NUCLEOTIDE SEQUENCE [LARGE SCALE GENOMIC DNA]</scope>
    <source>
        <strain evidence="2 3">CCE9901</strain>
    </source>
</reference>
<accession>A4S9A4</accession>
<dbReference type="OMA" id="WETKESN"/>
<dbReference type="OrthoDB" id="429813at2759"/>
<dbReference type="SUPFAM" id="SSF55729">
    <property type="entry name" value="Acyl-CoA N-acyltransferases (Nat)"/>
    <property type="match status" value="1"/>
</dbReference>
<dbReference type="GeneID" id="5005931"/>
<name>A4S9A4_OSTLU</name>
<dbReference type="AlphaFoldDB" id="A4S9A4"/>
<dbReference type="Gene3D" id="3.40.630.30">
    <property type="match status" value="1"/>
</dbReference>
<dbReference type="RefSeq" id="XP_001421902.1">
    <property type="nucleotide sequence ID" value="XM_001421865.1"/>
</dbReference>
<dbReference type="KEGG" id="olu:OSTLU_25681"/>
<evidence type="ECO:0000256" key="1">
    <source>
        <dbReference type="SAM" id="MobiDB-lite"/>
    </source>
</evidence>
<feature type="region of interest" description="Disordered" evidence="1">
    <location>
        <begin position="17"/>
        <end position="76"/>
    </location>
</feature>
<sequence>MTTDGVHAVAVVAVDAQAKGDARDGDIQPAAARRPPALRVPTPKYDNTMSPMGPLSSRRSTSSDSADDTTIDFDDDDEGPMKSCILRLLDGDNVAREVVARTRRRDVALRRRFKGETFVVARAHTKYEREKCCAARTYQMHVLRSSGTCEETSRYAAAQACEDDVAEVNSDPGTMEYFVEVDDPFDTKVYGVMRFVRRDVDALLRTRFDVPTRESILGVDFVVDRFFATTAANEIAGEPDGATFIRTLMLDATRKEAWRMSPCRAVPILSAVPIDVEGVKVFAHSARDVAVVECDGVACDADVMAEREDWVTRKFLTLYVVPASAPNEAKNALSPGKKTWLAFAEARGETLRDDATNDDAPMILTLHACARQKIEYNESIRLSCMYIIAEACGETLSDEESAGAVVDALGCALRDDSGKISHTLEFERNVSRDFVDAVEFVRGEDASSTKRAVVCLRTACDDADIFMESLESSMRDAETDACVLVARCSTYGDHLTLCDGDVLLSEALARAASRGLFVDGGVFKAFVREDACIITARFARREFRVRPSTLKDVDALVAIEAEAWVETPEMRTSPETVRERVQNNASMNFVVEDIKSGDVRGVMYTQYVESVDAPLDATWETKESNRREPKSTDVVQLLDVFVDQAYGARCASDSGASVGQELRNYVLHYAEQTGLRYACAVTRTRGFRSTQALNPNLTYEAYVHGDALDRGVFFHTSAGAEIVRVVRPWRARDYENEGAGVLIRYDVREYAFADAARRGRTSRVRRRPSDPTVREGREYVNALESVAWEARARAFPVE</sequence>
<dbReference type="HOGENOM" id="CLU_342363_0_0_1"/>
<dbReference type="Gramene" id="ABP00196">
    <property type="protein sequence ID" value="ABP00196"/>
    <property type="gene ID" value="OSTLU_25681"/>
</dbReference>
<evidence type="ECO:0000313" key="2">
    <source>
        <dbReference type="EMBL" id="ABP00196.1"/>
    </source>
</evidence>
<dbReference type="Proteomes" id="UP000001568">
    <property type="component" value="Chromosome 16"/>
</dbReference>
<dbReference type="EMBL" id="CP000596">
    <property type="protein sequence ID" value="ABP00196.1"/>
    <property type="molecule type" value="Genomic_DNA"/>
</dbReference>
<organism evidence="2 3">
    <name type="scientific">Ostreococcus lucimarinus (strain CCE9901)</name>
    <dbReference type="NCBI Taxonomy" id="436017"/>
    <lineage>
        <taxon>Eukaryota</taxon>
        <taxon>Viridiplantae</taxon>
        <taxon>Chlorophyta</taxon>
        <taxon>Mamiellophyceae</taxon>
        <taxon>Mamiellales</taxon>
        <taxon>Bathycoccaceae</taxon>
        <taxon>Ostreococcus</taxon>
    </lineage>
</organism>
<proteinExistence type="predicted"/>
<gene>
    <name evidence="2" type="ORF">OSTLU_25681</name>
</gene>
<feature type="compositionally biased region" description="Acidic residues" evidence="1">
    <location>
        <begin position="65"/>
        <end position="76"/>
    </location>
</feature>
<dbReference type="InterPro" id="IPR016181">
    <property type="entry name" value="Acyl_CoA_acyltransferase"/>
</dbReference>
<feature type="compositionally biased region" description="Low complexity" evidence="1">
    <location>
        <begin position="29"/>
        <end position="41"/>
    </location>
</feature>
<evidence type="ECO:0000313" key="3">
    <source>
        <dbReference type="Proteomes" id="UP000001568"/>
    </source>
</evidence>
<protein>
    <submittedName>
        <fullName evidence="2">Uncharacterized protein</fullName>
    </submittedName>
</protein>
<keyword evidence="3" id="KW-1185">Reference proteome</keyword>